<evidence type="ECO:0000313" key="2">
    <source>
        <dbReference type="Proteomes" id="UP000657918"/>
    </source>
</evidence>
<dbReference type="PANTHER" id="PTHR47481:SF28">
    <property type="entry name" value="RETROTRANSPOSON COPIA-LIKE N-TERMINAL DOMAIN-CONTAINING PROTEIN"/>
    <property type="match status" value="1"/>
</dbReference>
<dbReference type="EMBL" id="JADGMS010000008">
    <property type="protein sequence ID" value="KAF9677978.1"/>
    <property type="molecule type" value="Genomic_DNA"/>
</dbReference>
<evidence type="ECO:0008006" key="3">
    <source>
        <dbReference type="Google" id="ProtNLM"/>
    </source>
</evidence>
<dbReference type="Proteomes" id="UP000657918">
    <property type="component" value="Chromosome 8"/>
</dbReference>
<proteinExistence type="predicted"/>
<gene>
    <name evidence="1" type="ORF">SADUNF_Sadunf08G0164200</name>
</gene>
<organism evidence="1 2">
    <name type="scientific">Salix dunnii</name>
    <dbReference type="NCBI Taxonomy" id="1413687"/>
    <lineage>
        <taxon>Eukaryota</taxon>
        <taxon>Viridiplantae</taxon>
        <taxon>Streptophyta</taxon>
        <taxon>Embryophyta</taxon>
        <taxon>Tracheophyta</taxon>
        <taxon>Spermatophyta</taxon>
        <taxon>Magnoliopsida</taxon>
        <taxon>eudicotyledons</taxon>
        <taxon>Gunneridae</taxon>
        <taxon>Pentapetalae</taxon>
        <taxon>rosids</taxon>
        <taxon>fabids</taxon>
        <taxon>Malpighiales</taxon>
        <taxon>Salicaceae</taxon>
        <taxon>Saliceae</taxon>
        <taxon>Salix</taxon>
    </lineage>
</organism>
<accession>A0A835N1V8</accession>
<dbReference type="PANTHER" id="PTHR47481">
    <property type="match status" value="1"/>
</dbReference>
<name>A0A835N1V8_9ROSI</name>
<dbReference type="OrthoDB" id="1431975at2759"/>
<protein>
    <recommendedName>
        <fullName evidence="3">Retrotransposon Copia-like N-terminal domain-containing protein</fullName>
    </recommendedName>
</protein>
<dbReference type="AlphaFoldDB" id="A0A835N1V8"/>
<reference evidence="1 2" key="1">
    <citation type="submission" date="2020-10" db="EMBL/GenBank/DDBJ databases">
        <title>Plant Genome Project.</title>
        <authorList>
            <person name="Zhang R.-G."/>
        </authorList>
    </citation>
    <scope>NUCLEOTIDE SEQUENCE [LARGE SCALE GENOMIC DNA]</scope>
    <source>
        <strain evidence="1">FAFU-HL-1</strain>
        <tissue evidence="1">Leaf</tissue>
    </source>
</reference>
<comment type="caution">
    <text evidence="1">The sequence shown here is derived from an EMBL/GenBank/DDBJ whole genome shotgun (WGS) entry which is preliminary data.</text>
</comment>
<keyword evidence="2" id="KW-1185">Reference proteome</keyword>
<sequence>MSSSVAIYIPPNNLLQFVSVKLEEPSSYLNWSSQLEDALSIHDLLYFVDGTKSCPDEFLLTSKGRTRETNPDFTLWNRKNQFVLVWMKSTIFDKVLSMVYGLKTAHQTWVALAQCFASPSISNVSQLKCQLQACSKEE</sequence>
<evidence type="ECO:0000313" key="1">
    <source>
        <dbReference type="EMBL" id="KAF9677978.1"/>
    </source>
</evidence>